<dbReference type="Gene3D" id="3.40.50.1110">
    <property type="entry name" value="SGNH hydrolase"/>
    <property type="match status" value="1"/>
</dbReference>
<keyword evidence="1" id="KW-0732">Signal</keyword>
<name>A0A2P5B8J4_PARAD</name>
<dbReference type="OrthoDB" id="1600564at2759"/>
<evidence type="ECO:0000313" key="3">
    <source>
        <dbReference type="Proteomes" id="UP000237105"/>
    </source>
</evidence>
<dbReference type="InterPro" id="IPR036514">
    <property type="entry name" value="SGNH_hydro_sf"/>
</dbReference>
<evidence type="ECO:0000256" key="1">
    <source>
        <dbReference type="ARBA" id="ARBA00022729"/>
    </source>
</evidence>
<dbReference type="STRING" id="3476.A0A2P5B8J4"/>
<organism evidence="2 3">
    <name type="scientific">Parasponia andersonii</name>
    <name type="common">Sponia andersonii</name>
    <dbReference type="NCBI Taxonomy" id="3476"/>
    <lineage>
        <taxon>Eukaryota</taxon>
        <taxon>Viridiplantae</taxon>
        <taxon>Streptophyta</taxon>
        <taxon>Embryophyta</taxon>
        <taxon>Tracheophyta</taxon>
        <taxon>Spermatophyta</taxon>
        <taxon>Magnoliopsida</taxon>
        <taxon>eudicotyledons</taxon>
        <taxon>Gunneridae</taxon>
        <taxon>Pentapetalae</taxon>
        <taxon>rosids</taxon>
        <taxon>fabids</taxon>
        <taxon>Rosales</taxon>
        <taxon>Cannabaceae</taxon>
        <taxon>Parasponia</taxon>
    </lineage>
</organism>
<dbReference type="InterPro" id="IPR044552">
    <property type="entry name" value="GLIP1-5/GLL25"/>
</dbReference>
<dbReference type="EMBL" id="JXTB01000337">
    <property type="protein sequence ID" value="PON45113.1"/>
    <property type="molecule type" value="Genomic_DNA"/>
</dbReference>
<dbReference type="Proteomes" id="UP000237105">
    <property type="component" value="Unassembled WGS sequence"/>
</dbReference>
<proteinExistence type="predicted"/>
<reference evidence="3" key="1">
    <citation type="submission" date="2016-06" db="EMBL/GenBank/DDBJ databases">
        <title>Parallel loss of symbiosis genes in relatives of nitrogen-fixing non-legume Parasponia.</title>
        <authorList>
            <person name="Van Velzen R."/>
            <person name="Holmer R."/>
            <person name="Bu F."/>
            <person name="Rutten L."/>
            <person name="Van Zeijl A."/>
            <person name="Liu W."/>
            <person name="Santuari L."/>
            <person name="Cao Q."/>
            <person name="Sharma T."/>
            <person name="Shen D."/>
            <person name="Roswanjaya Y."/>
            <person name="Wardhani T."/>
            <person name="Kalhor M.S."/>
            <person name="Jansen J."/>
            <person name="Van den Hoogen J."/>
            <person name="Gungor B."/>
            <person name="Hartog M."/>
            <person name="Hontelez J."/>
            <person name="Verver J."/>
            <person name="Yang W.-C."/>
            <person name="Schijlen E."/>
            <person name="Repin R."/>
            <person name="Schilthuizen M."/>
            <person name="Schranz E."/>
            <person name="Heidstra R."/>
            <person name="Miyata K."/>
            <person name="Fedorova E."/>
            <person name="Kohlen W."/>
            <person name="Bisseling T."/>
            <person name="Smit S."/>
            <person name="Geurts R."/>
        </authorList>
    </citation>
    <scope>NUCLEOTIDE SEQUENCE [LARGE SCALE GENOMIC DNA]</scope>
    <source>
        <strain evidence="3">cv. WU1-14</strain>
    </source>
</reference>
<evidence type="ECO:0000313" key="2">
    <source>
        <dbReference type="EMBL" id="PON45113.1"/>
    </source>
</evidence>
<protein>
    <submittedName>
        <fullName evidence="2">SGNH hydrolase-type esterase domain containing protein</fullName>
    </submittedName>
</protein>
<dbReference type="PANTHER" id="PTHR45966:SF1">
    <property type="entry name" value="GDSL ESTERASE_LIPASE 1-RELATED"/>
    <property type="match status" value="1"/>
</dbReference>
<dbReference type="GO" id="GO:0016298">
    <property type="term" value="F:lipase activity"/>
    <property type="evidence" value="ECO:0007669"/>
    <property type="project" value="TreeGrafter"/>
</dbReference>
<dbReference type="AlphaFoldDB" id="A0A2P5B8J4"/>
<keyword evidence="2" id="KW-0378">Hydrolase</keyword>
<gene>
    <name evidence="2" type="ORF">PanWU01x14_261470</name>
</gene>
<comment type="caution">
    <text evidence="2">The sequence shown here is derived from an EMBL/GenBank/DDBJ whole genome shotgun (WGS) entry which is preliminary data.</text>
</comment>
<sequence>MNYPSKYGFKEGKVAFCGSGPYRGILSCGGRRGVKEYYLCDNVSEYVFFDSAHRSERVYKQFARQAWIGKLSVNGSQSLRELFESK</sequence>
<keyword evidence="3" id="KW-1185">Reference proteome</keyword>
<accession>A0A2P5B8J4</accession>
<dbReference type="PANTHER" id="PTHR45966">
    <property type="entry name" value="GDSL-LIKE LIPASE/ACYLHYDROLASE"/>
    <property type="match status" value="1"/>
</dbReference>